<geneLocation type="plasmid" evidence="2">
    <name>Plasmid2 dna</name>
</geneLocation>
<reference evidence="1 2" key="1">
    <citation type="submission" date="2017-06" db="EMBL/GenBank/DDBJ databases">
        <title>Genome sequencing of cyanobaciteial culture collection at National Institute for Environmental Studies (NIES).</title>
        <authorList>
            <person name="Hirose Y."/>
            <person name="Shimura Y."/>
            <person name="Fujisawa T."/>
            <person name="Nakamura Y."/>
            <person name="Kawachi M."/>
        </authorList>
    </citation>
    <scope>NUCLEOTIDE SEQUENCE [LARGE SCALE GENOMIC DNA]</scope>
    <source>
        <strain evidence="1 2">NIES-37</strain>
        <plasmid evidence="2">Plasmid2 dna</plasmid>
    </source>
</reference>
<dbReference type="InterPro" id="IPR014951">
    <property type="entry name" value="DUF1822"/>
</dbReference>
<evidence type="ECO:0000313" key="2">
    <source>
        <dbReference type="Proteomes" id="UP000218785"/>
    </source>
</evidence>
<dbReference type="RefSeq" id="WP_096585084.1">
    <property type="nucleotide sequence ID" value="NZ_CAWNJS010000003.1"/>
</dbReference>
<proteinExistence type="predicted"/>
<dbReference type="KEGG" id="ttq:NIES37_71230"/>
<organism evidence="1 2">
    <name type="scientific">Tolypothrix tenuis PCC 7101</name>
    <dbReference type="NCBI Taxonomy" id="231146"/>
    <lineage>
        <taxon>Bacteria</taxon>
        <taxon>Bacillati</taxon>
        <taxon>Cyanobacteriota</taxon>
        <taxon>Cyanophyceae</taxon>
        <taxon>Nostocales</taxon>
        <taxon>Tolypothrichaceae</taxon>
        <taxon>Tolypothrix</taxon>
    </lineage>
</organism>
<dbReference type="Proteomes" id="UP000218785">
    <property type="component" value="Plasmid plasmid2"/>
</dbReference>
<keyword evidence="2" id="KW-1185">Reference proteome</keyword>
<dbReference type="EMBL" id="AP018250">
    <property type="protein sequence ID" value="BAZ03110.1"/>
    <property type="molecule type" value="Genomic_DNA"/>
</dbReference>
<sequence length="252" mass="27947">MSSTTSPLLMVPLDLEIHSRARHLAAQQSTVEKGKRVYLNALAVYAVHSYLKWLQIPTNFQESDCWNPVKAALSNAADLVIPNVGTLECRPVLPQETVILLPSTSENRIGYVAIQFQESLDSVQLLGFAPAFDEVNLPAQLEVSQLQPIDALIEQITRLEEAIAFLQTDDSVAVQVRSVLDNKPLSEIVAQFELLYRTVDEFEWRYAGGEILAGDTLAVGATRETIQQDDSELQDLAQMLLEKLAEIWGDVA</sequence>
<keyword evidence="1" id="KW-0614">Plasmid</keyword>
<dbReference type="AlphaFoldDB" id="A0A1Z4NBL8"/>
<name>A0A1Z4NBL8_9CYAN</name>
<protein>
    <recommendedName>
        <fullName evidence="3">DUF1822 family protein</fullName>
    </recommendedName>
</protein>
<accession>A0A1Z4NBL8</accession>
<evidence type="ECO:0000313" key="1">
    <source>
        <dbReference type="EMBL" id="BAZ03110.1"/>
    </source>
</evidence>
<evidence type="ECO:0008006" key="3">
    <source>
        <dbReference type="Google" id="ProtNLM"/>
    </source>
</evidence>
<dbReference type="Pfam" id="PF08852">
    <property type="entry name" value="DUF1822"/>
    <property type="match status" value="1"/>
</dbReference>
<gene>
    <name evidence="1" type="ORF">NIES37_71230</name>
</gene>